<dbReference type="RefSeq" id="WP_250593688.1">
    <property type="nucleotide sequence ID" value="NZ_JAKRVY010000001.1"/>
</dbReference>
<dbReference type="InterPro" id="IPR009057">
    <property type="entry name" value="Homeodomain-like_sf"/>
</dbReference>
<dbReference type="Proteomes" id="UP001202674">
    <property type="component" value="Unassembled WGS sequence"/>
</dbReference>
<keyword evidence="3" id="KW-1185">Reference proteome</keyword>
<organism evidence="2 3">
    <name type="scientific">Natranaeroarchaeum aerophilus</name>
    <dbReference type="NCBI Taxonomy" id="2917711"/>
    <lineage>
        <taxon>Archaea</taxon>
        <taxon>Methanobacteriati</taxon>
        <taxon>Methanobacteriota</taxon>
        <taxon>Stenosarchaea group</taxon>
        <taxon>Halobacteria</taxon>
        <taxon>Halobacteriales</taxon>
        <taxon>Natronoarchaeaceae</taxon>
        <taxon>Natranaeroarchaeum</taxon>
    </lineage>
</organism>
<evidence type="ECO:0000256" key="1">
    <source>
        <dbReference type="SAM" id="MobiDB-lite"/>
    </source>
</evidence>
<sequence length="162" mass="18471">MSLNIDTLREALWTVDDAEPAIRLLAVIAYQHGVSQTELADWFGVSRKTIHNWLVRFEERPDSPITAARNAPRSGRPSKLSEGDREELLEQLRSPPRGAGHGHETWTPELVRRHVVTNYGCNYSLESCRRLLRDAGLVYREPASDERVGIESGRRWLPSKDE</sequence>
<name>A0AAE3K381_9EURY</name>
<proteinExistence type="predicted"/>
<dbReference type="EMBL" id="JAKRVY010000001">
    <property type="protein sequence ID" value="MCL9812156.1"/>
    <property type="molecule type" value="Genomic_DNA"/>
</dbReference>
<dbReference type="AlphaFoldDB" id="A0AAE3K381"/>
<feature type="region of interest" description="Disordered" evidence="1">
    <location>
        <begin position="64"/>
        <end position="105"/>
    </location>
</feature>
<feature type="compositionally biased region" description="Basic and acidic residues" evidence="1">
    <location>
        <begin position="79"/>
        <end position="90"/>
    </location>
</feature>
<accession>A0AAE3K381</accession>
<comment type="caution">
    <text evidence="2">The sequence shown here is derived from an EMBL/GenBank/DDBJ whole genome shotgun (WGS) entry which is preliminary data.</text>
</comment>
<dbReference type="SUPFAM" id="SSF46689">
    <property type="entry name" value="Homeodomain-like"/>
    <property type="match status" value="1"/>
</dbReference>
<protein>
    <submittedName>
        <fullName evidence="2">Helix-turn-helix domain-containing protein</fullName>
    </submittedName>
</protein>
<gene>
    <name evidence="2" type="ORF">AArcSt11_00625</name>
</gene>
<reference evidence="2 3" key="1">
    <citation type="journal article" date="2022" name="Syst. Appl. Microbiol.">
        <title>Natronocalculus amylovorans gen. nov., sp. nov., and Natranaeroarchaeum aerophilus sp. nov., dominant culturable amylolytic natronoarchaea from hypersaline soda lakes in southwestern Siberia.</title>
        <authorList>
            <person name="Sorokin D.Y."/>
            <person name="Elcheninov A.G."/>
            <person name="Khizhniak T.V."/>
            <person name="Koenen M."/>
            <person name="Bale N.J."/>
            <person name="Damste J.S.S."/>
            <person name="Kublanov I.V."/>
        </authorList>
    </citation>
    <scope>NUCLEOTIDE SEQUENCE [LARGE SCALE GENOMIC DNA]</scope>
    <source>
        <strain evidence="2 3">AArc-St1-1</strain>
    </source>
</reference>
<evidence type="ECO:0000313" key="2">
    <source>
        <dbReference type="EMBL" id="MCL9812156.1"/>
    </source>
</evidence>
<evidence type="ECO:0000313" key="3">
    <source>
        <dbReference type="Proteomes" id="UP001202674"/>
    </source>
</evidence>
<dbReference type="Pfam" id="PF13565">
    <property type="entry name" value="HTH_32"/>
    <property type="match status" value="1"/>
</dbReference>